<dbReference type="RefSeq" id="WP_012860956.1">
    <property type="nucleotide sequence ID" value="NC_013517.1"/>
</dbReference>
<reference evidence="3" key="1">
    <citation type="submission" date="2009-09" db="EMBL/GenBank/DDBJ databases">
        <title>The complete chromosome of Sebaldella termitidis ATCC 33386.</title>
        <authorList>
            <consortium name="US DOE Joint Genome Institute (JGI-PGF)"/>
            <person name="Lucas S."/>
            <person name="Copeland A."/>
            <person name="Lapidus A."/>
            <person name="Glavina del Rio T."/>
            <person name="Dalin E."/>
            <person name="Tice H."/>
            <person name="Bruce D."/>
            <person name="Goodwin L."/>
            <person name="Pitluck S."/>
            <person name="Kyrpides N."/>
            <person name="Mavromatis K."/>
            <person name="Ivanova N."/>
            <person name="Mikhailova N."/>
            <person name="Sims D."/>
            <person name="Meincke L."/>
            <person name="Brettin T."/>
            <person name="Detter J.C."/>
            <person name="Han C."/>
            <person name="Larimer F."/>
            <person name="Land M."/>
            <person name="Hauser L."/>
            <person name="Markowitz V."/>
            <person name="Cheng J.F."/>
            <person name="Hugenholtz P."/>
            <person name="Woyke T."/>
            <person name="Wu D."/>
            <person name="Eisen J.A."/>
        </authorList>
    </citation>
    <scope>NUCLEOTIDE SEQUENCE [LARGE SCALE GENOMIC DNA]</scope>
    <source>
        <strain evidence="3">ATCC 33386 / NCTC 11300</strain>
    </source>
</reference>
<keyword evidence="3" id="KW-1185">Reference proteome</keyword>
<sequence>MKRVIFLLSLLILMFNITYTEEEDIEEILYKQWSFSVKDESVYYGKQKISNLDYLSFEKLNDYYVRDKNGIYGIIRTVVVTGWETLAVDDNFKNENWYEDKEIDQWYSLEIEAEKISQINRENYILDGQYIFGSGYGANRGKIIYLKKNVPFKVDMKTLKIVDNNISDCDDNNLECNFYRNILLKDKNGVYGLADTDDETEVYKIKNVDISSFEKTGIRLYKDKNKGYNAENLEKRLVRMRRN</sequence>
<evidence type="ECO:0008006" key="4">
    <source>
        <dbReference type="Google" id="ProtNLM"/>
    </source>
</evidence>
<keyword evidence="1" id="KW-0732">Signal</keyword>
<reference evidence="2 3" key="2">
    <citation type="journal article" date="2010" name="Stand. Genomic Sci.">
        <title>Complete genome sequence of Sebaldella termitidis type strain (NCTC 11300).</title>
        <authorList>
            <person name="Harmon-Smith M."/>
            <person name="Celia L."/>
            <person name="Chertkov O."/>
            <person name="Lapidus A."/>
            <person name="Copeland A."/>
            <person name="Glavina Del Rio T."/>
            <person name="Nolan M."/>
            <person name="Lucas S."/>
            <person name="Tice H."/>
            <person name="Cheng J.F."/>
            <person name="Han C."/>
            <person name="Detter J.C."/>
            <person name="Bruce D."/>
            <person name="Goodwin L."/>
            <person name="Pitluck S."/>
            <person name="Pati A."/>
            <person name="Liolios K."/>
            <person name="Ivanova N."/>
            <person name="Mavromatis K."/>
            <person name="Mikhailova N."/>
            <person name="Chen A."/>
            <person name="Palaniappan K."/>
            <person name="Land M."/>
            <person name="Hauser L."/>
            <person name="Chang Y.J."/>
            <person name="Jeffries C.D."/>
            <person name="Brettin T."/>
            <person name="Goker M."/>
            <person name="Beck B."/>
            <person name="Bristow J."/>
            <person name="Eisen J.A."/>
            <person name="Markowitz V."/>
            <person name="Hugenholtz P."/>
            <person name="Kyrpides N.C."/>
            <person name="Klenk H.P."/>
            <person name="Chen F."/>
        </authorList>
    </citation>
    <scope>NUCLEOTIDE SEQUENCE [LARGE SCALE GENOMIC DNA]</scope>
    <source>
        <strain evidence="3">ATCC 33386 / NCTC 11300</strain>
    </source>
</reference>
<evidence type="ECO:0000256" key="1">
    <source>
        <dbReference type="SAM" id="SignalP"/>
    </source>
</evidence>
<proteinExistence type="predicted"/>
<gene>
    <name evidence="2" type="ordered locus">Sterm_1499</name>
</gene>
<feature type="signal peptide" evidence="1">
    <location>
        <begin position="1"/>
        <end position="20"/>
    </location>
</feature>
<protein>
    <recommendedName>
        <fullName evidence="4">KWG Leptospira repeat protein</fullName>
    </recommendedName>
</protein>
<dbReference type="Pfam" id="PF13644">
    <property type="entry name" value="DKNYY"/>
    <property type="match status" value="1"/>
</dbReference>
<feature type="chain" id="PRO_5003020806" description="KWG Leptospira repeat protein" evidence="1">
    <location>
        <begin position="21"/>
        <end position="243"/>
    </location>
</feature>
<dbReference type="AlphaFoldDB" id="D1AHX6"/>
<organism evidence="2 3">
    <name type="scientific">Sebaldella termitidis (strain ATCC 33386 / NCTC 11300)</name>
    <dbReference type="NCBI Taxonomy" id="526218"/>
    <lineage>
        <taxon>Bacteria</taxon>
        <taxon>Fusobacteriati</taxon>
        <taxon>Fusobacteriota</taxon>
        <taxon>Fusobacteriia</taxon>
        <taxon>Fusobacteriales</taxon>
        <taxon>Leptotrichiaceae</taxon>
        <taxon>Sebaldella</taxon>
    </lineage>
</organism>
<dbReference type="HOGENOM" id="CLU_1141946_0_0_0"/>
<evidence type="ECO:0000313" key="2">
    <source>
        <dbReference type="EMBL" id="ACZ08360.1"/>
    </source>
</evidence>
<dbReference type="Proteomes" id="UP000000845">
    <property type="component" value="Chromosome"/>
</dbReference>
<accession>D1AHX6</accession>
<dbReference type="InterPro" id="IPR027375">
    <property type="entry name" value="DKNYY"/>
</dbReference>
<name>D1AHX6_SEBTE</name>
<evidence type="ECO:0000313" key="3">
    <source>
        <dbReference type="Proteomes" id="UP000000845"/>
    </source>
</evidence>
<dbReference type="EMBL" id="CP001739">
    <property type="protein sequence ID" value="ACZ08360.1"/>
    <property type="molecule type" value="Genomic_DNA"/>
</dbReference>
<dbReference type="KEGG" id="str:Sterm_1499"/>